<evidence type="ECO:0000313" key="8">
    <source>
        <dbReference type="Proteomes" id="UP000295345"/>
    </source>
</evidence>
<dbReference type="InterPro" id="IPR016035">
    <property type="entry name" value="Acyl_Trfase/lysoPLipase"/>
</dbReference>
<gene>
    <name evidence="7" type="ORF">E1283_36065</name>
</gene>
<dbReference type="SUPFAM" id="SSF52151">
    <property type="entry name" value="FabD/lysophospholipase-like"/>
    <property type="match status" value="1"/>
</dbReference>
<name>A0A4R4SB95_9ACTN</name>
<sequence>DRTAQQRYDEHGRVDRVIDPENGATYYVYVLPWVLHGHTEAALRAQAGRLLDAPAAHRDPAAVGRALATGRAPMRHRAVLLGGTGPELRAGLAALAKGDSAPTLVSGAAADLDGAVFVFPGQGSQWAGMARGLLDASPAFAASVDACADALAPHVDWSLHQVLREEPGAPSLDRVDVVQPALFAVLVSLAEVWRAHGVTPAAVIGHSQGEIAAARVAGALSLPDAARVVALRSRALTRLAGGGGMVSVALPRDEAHELLTRWGDALSLAVVNGPGSVVVAGVPGALDELLAECERRDVRARRVPVDYASHSPAVAAIRDELLADLAGVTPRPARVPIHSTVSGQLLAGPELDAAYWYRNLRHTVDFEGATRRALAAGHRVFVEVSPHPVLTMAVEETLADADATGTLVLGTLRRGEGGPDRMLRSLAEGFVRGLPVDFSPALAGGSDERVALPTYAFQRRRYWPEPEAETVSLVPAPGDAGRDAAFWRAVEAGDVPALGGLLAAAAGEPAPAPA</sequence>
<dbReference type="GO" id="GO:0006633">
    <property type="term" value="P:fatty acid biosynthetic process"/>
    <property type="evidence" value="ECO:0007669"/>
    <property type="project" value="TreeGrafter"/>
</dbReference>
<evidence type="ECO:0000256" key="3">
    <source>
        <dbReference type="ARBA" id="ARBA00022679"/>
    </source>
</evidence>
<feature type="non-terminal residue" evidence="7">
    <location>
        <position position="1"/>
    </location>
</feature>
<feature type="non-terminal residue" evidence="7">
    <location>
        <position position="514"/>
    </location>
</feature>
<dbReference type="AlphaFoldDB" id="A0A4R4SB95"/>
<dbReference type="InterPro" id="IPR016036">
    <property type="entry name" value="Malonyl_transacylase_ACP-bd"/>
</dbReference>
<dbReference type="InterPro" id="IPR014043">
    <property type="entry name" value="Acyl_transferase_dom"/>
</dbReference>
<dbReference type="SMART" id="SM00827">
    <property type="entry name" value="PKS_AT"/>
    <property type="match status" value="1"/>
</dbReference>
<feature type="domain" description="Malonyl-CoA:ACP transacylase (MAT)" evidence="6">
    <location>
        <begin position="118"/>
        <end position="416"/>
    </location>
</feature>
<keyword evidence="4" id="KW-0511">Multifunctional enzyme</keyword>
<dbReference type="RefSeq" id="WP_132822375.1">
    <property type="nucleotide sequence ID" value="NZ_SMKI01000806.1"/>
</dbReference>
<comment type="caution">
    <text evidence="7">The sequence shown here is derived from an EMBL/GenBank/DDBJ whole genome shotgun (WGS) entry which is preliminary data.</text>
</comment>
<keyword evidence="2" id="KW-0597">Phosphoprotein</keyword>
<dbReference type="InterPro" id="IPR050091">
    <property type="entry name" value="PKS_NRPS_Biosynth_Enz"/>
</dbReference>
<evidence type="ECO:0000256" key="2">
    <source>
        <dbReference type="ARBA" id="ARBA00022553"/>
    </source>
</evidence>
<dbReference type="GO" id="GO:0004312">
    <property type="term" value="F:fatty acid synthase activity"/>
    <property type="evidence" value="ECO:0007669"/>
    <property type="project" value="TreeGrafter"/>
</dbReference>
<dbReference type="Proteomes" id="UP000295345">
    <property type="component" value="Unassembled WGS sequence"/>
</dbReference>
<accession>A0A4R4SB95</accession>
<organism evidence="7 8">
    <name type="scientific">Streptomyces hainanensis</name>
    <dbReference type="NCBI Taxonomy" id="402648"/>
    <lineage>
        <taxon>Bacteria</taxon>
        <taxon>Bacillati</taxon>
        <taxon>Actinomycetota</taxon>
        <taxon>Actinomycetes</taxon>
        <taxon>Kitasatosporales</taxon>
        <taxon>Streptomycetaceae</taxon>
        <taxon>Streptomyces</taxon>
    </lineage>
</organism>
<keyword evidence="3 7" id="KW-0808">Transferase</keyword>
<keyword evidence="5 7" id="KW-0012">Acyltransferase</keyword>
<keyword evidence="8" id="KW-1185">Reference proteome</keyword>
<dbReference type="PANTHER" id="PTHR43775">
    <property type="entry name" value="FATTY ACID SYNTHASE"/>
    <property type="match status" value="1"/>
</dbReference>
<dbReference type="SUPFAM" id="SSF55048">
    <property type="entry name" value="Probable ACP-binding domain of malonyl-CoA ACP transacylase"/>
    <property type="match status" value="1"/>
</dbReference>
<dbReference type="Gene3D" id="3.30.70.3290">
    <property type="match status" value="1"/>
</dbReference>
<protein>
    <submittedName>
        <fullName evidence="7">Acyltransferase domain-containing protein</fullName>
    </submittedName>
</protein>
<proteinExistence type="predicted"/>
<evidence type="ECO:0000256" key="5">
    <source>
        <dbReference type="ARBA" id="ARBA00023315"/>
    </source>
</evidence>
<keyword evidence="1" id="KW-0596">Phosphopantetheine</keyword>
<dbReference type="EMBL" id="SMKI01000806">
    <property type="protein sequence ID" value="TDC60437.1"/>
    <property type="molecule type" value="Genomic_DNA"/>
</dbReference>
<dbReference type="FunFam" id="3.40.366.10:FF:000002">
    <property type="entry name" value="Probable polyketide synthase 2"/>
    <property type="match status" value="1"/>
</dbReference>
<dbReference type="OrthoDB" id="9778690at2"/>
<dbReference type="Gene3D" id="3.40.366.10">
    <property type="entry name" value="Malonyl-Coenzyme A Acyl Carrier Protein, domain 2"/>
    <property type="match status" value="1"/>
</dbReference>
<dbReference type="InterPro" id="IPR001227">
    <property type="entry name" value="Ac_transferase_dom_sf"/>
</dbReference>
<dbReference type="Pfam" id="PF00698">
    <property type="entry name" value="Acyl_transf_1"/>
    <property type="match status" value="1"/>
</dbReference>
<evidence type="ECO:0000313" key="7">
    <source>
        <dbReference type="EMBL" id="TDC60437.1"/>
    </source>
</evidence>
<evidence type="ECO:0000256" key="4">
    <source>
        <dbReference type="ARBA" id="ARBA00023268"/>
    </source>
</evidence>
<dbReference type="PANTHER" id="PTHR43775:SF51">
    <property type="entry name" value="INACTIVE PHENOLPHTHIOCEROL SYNTHESIS POLYKETIDE SYNTHASE TYPE I PKS1-RELATED"/>
    <property type="match status" value="1"/>
</dbReference>
<evidence type="ECO:0000256" key="1">
    <source>
        <dbReference type="ARBA" id="ARBA00022450"/>
    </source>
</evidence>
<evidence type="ECO:0000259" key="6">
    <source>
        <dbReference type="SMART" id="SM00827"/>
    </source>
</evidence>
<reference evidence="7 8" key="1">
    <citation type="submission" date="2019-03" db="EMBL/GenBank/DDBJ databases">
        <title>Draft genome sequences of novel Actinobacteria.</title>
        <authorList>
            <person name="Sahin N."/>
            <person name="Ay H."/>
            <person name="Saygin H."/>
        </authorList>
    </citation>
    <scope>NUCLEOTIDE SEQUENCE [LARGE SCALE GENOMIC DNA]</scope>
    <source>
        <strain evidence="7 8">DSM 41900</strain>
    </source>
</reference>